<evidence type="ECO:0000313" key="6">
    <source>
        <dbReference type="Proteomes" id="UP000749646"/>
    </source>
</evidence>
<dbReference type="GO" id="GO:0016567">
    <property type="term" value="P:protein ubiquitination"/>
    <property type="evidence" value="ECO:0007669"/>
    <property type="project" value="TreeGrafter"/>
</dbReference>
<gene>
    <name evidence="5" type="ORF">BGZ65_008264</name>
</gene>
<feature type="compositionally biased region" description="Basic and acidic residues" evidence="3">
    <location>
        <begin position="36"/>
        <end position="47"/>
    </location>
</feature>
<evidence type="ECO:0000259" key="4">
    <source>
        <dbReference type="PROSITE" id="PS50089"/>
    </source>
</evidence>
<dbReference type="Proteomes" id="UP000749646">
    <property type="component" value="Unassembled WGS sequence"/>
</dbReference>
<dbReference type="GO" id="GO:0005737">
    <property type="term" value="C:cytoplasm"/>
    <property type="evidence" value="ECO:0007669"/>
    <property type="project" value="TreeGrafter"/>
</dbReference>
<protein>
    <recommendedName>
        <fullName evidence="4">RING-type domain-containing protein</fullName>
    </recommendedName>
</protein>
<dbReference type="Gene3D" id="3.30.40.10">
    <property type="entry name" value="Zinc/RING finger domain, C3HC4 (zinc finger)"/>
    <property type="match status" value="1"/>
</dbReference>
<feature type="compositionally biased region" description="Polar residues" evidence="3">
    <location>
        <begin position="393"/>
        <end position="410"/>
    </location>
</feature>
<dbReference type="InterPro" id="IPR013083">
    <property type="entry name" value="Znf_RING/FYVE/PHD"/>
</dbReference>
<dbReference type="GO" id="GO:0061630">
    <property type="term" value="F:ubiquitin protein ligase activity"/>
    <property type="evidence" value="ECO:0007669"/>
    <property type="project" value="UniProtKB-EC"/>
</dbReference>
<dbReference type="EMBL" id="JAAAHW010009481">
    <property type="protein sequence ID" value="KAF9940090.1"/>
    <property type="molecule type" value="Genomic_DNA"/>
</dbReference>
<dbReference type="CDD" id="cd16789">
    <property type="entry name" value="mRING-HC-C3HC5_MGRN1-like"/>
    <property type="match status" value="1"/>
</dbReference>
<dbReference type="AlphaFoldDB" id="A0A9P6IMS4"/>
<keyword evidence="6" id="KW-1185">Reference proteome</keyword>
<evidence type="ECO:0000256" key="1">
    <source>
        <dbReference type="ARBA" id="ARBA00025721"/>
    </source>
</evidence>
<dbReference type="PANTHER" id="PTHR22996">
    <property type="entry name" value="MAHOGUNIN"/>
    <property type="match status" value="1"/>
</dbReference>
<name>A0A9P6IMS4_9FUNG</name>
<feature type="compositionally biased region" description="Acidic residues" evidence="3">
    <location>
        <begin position="18"/>
        <end position="35"/>
    </location>
</feature>
<dbReference type="InterPro" id="IPR045194">
    <property type="entry name" value="MGRN1/RNF157-like"/>
</dbReference>
<dbReference type="PANTHER" id="PTHR22996:SF0">
    <property type="entry name" value="RE60872P-RELATED"/>
    <property type="match status" value="1"/>
</dbReference>
<feature type="compositionally biased region" description="Basic and acidic residues" evidence="3">
    <location>
        <begin position="1"/>
        <end position="17"/>
    </location>
</feature>
<dbReference type="InterPro" id="IPR001841">
    <property type="entry name" value="Znf_RING"/>
</dbReference>
<dbReference type="SMART" id="SM00184">
    <property type="entry name" value="RING"/>
    <property type="match status" value="1"/>
</dbReference>
<keyword evidence="2" id="KW-0862">Zinc</keyword>
<evidence type="ECO:0000256" key="3">
    <source>
        <dbReference type="SAM" id="MobiDB-lite"/>
    </source>
</evidence>
<evidence type="ECO:0000313" key="5">
    <source>
        <dbReference type="EMBL" id="KAF9940090.1"/>
    </source>
</evidence>
<feature type="compositionally biased region" description="Basic and acidic residues" evidence="3">
    <location>
        <begin position="361"/>
        <end position="372"/>
    </location>
</feature>
<feature type="compositionally biased region" description="Acidic residues" evidence="3">
    <location>
        <begin position="682"/>
        <end position="696"/>
    </location>
</feature>
<feature type="region of interest" description="Disordered" evidence="3">
    <location>
        <begin position="360"/>
        <end position="419"/>
    </location>
</feature>
<dbReference type="SUPFAM" id="SSF57850">
    <property type="entry name" value="RING/U-box"/>
    <property type="match status" value="1"/>
</dbReference>
<keyword evidence="2" id="KW-0479">Metal-binding</keyword>
<feature type="region of interest" description="Disordered" evidence="3">
    <location>
        <begin position="1"/>
        <end position="64"/>
    </location>
</feature>
<accession>A0A9P6IMS4</accession>
<proteinExistence type="inferred from homology"/>
<reference evidence="5" key="1">
    <citation type="journal article" date="2020" name="Fungal Divers.">
        <title>Resolving the Mortierellaceae phylogeny through synthesis of multi-gene phylogenetics and phylogenomics.</title>
        <authorList>
            <person name="Vandepol N."/>
            <person name="Liber J."/>
            <person name="Desiro A."/>
            <person name="Na H."/>
            <person name="Kennedy M."/>
            <person name="Barry K."/>
            <person name="Grigoriev I.V."/>
            <person name="Miller A.N."/>
            <person name="O'Donnell K."/>
            <person name="Stajich J.E."/>
            <person name="Bonito G."/>
        </authorList>
    </citation>
    <scope>NUCLEOTIDE SEQUENCE</scope>
    <source>
        <strain evidence="5">MES-2147</strain>
    </source>
</reference>
<feature type="region of interest" description="Disordered" evidence="3">
    <location>
        <begin position="524"/>
        <end position="697"/>
    </location>
</feature>
<comment type="caution">
    <text evidence="5">The sequence shown here is derived from an EMBL/GenBank/DDBJ whole genome shotgun (WGS) entry which is preliminary data.</text>
</comment>
<organism evidence="5 6">
    <name type="scientific">Modicella reniformis</name>
    <dbReference type="NCBI Taxonomy" id="1440133"/>
    <lineage>
        <taxon>Eukaryota</taxon>
        <taxon>Fungi</taxon>
        <taxon>Fungi incertae sedis</taxon>
        <taxon>Mucoromycota</taxon>
        <taxon>Mortierellomycotina</taxon>
        <taxon>Mortierellomycetes</taxon>
        <taxon>Mortierellales</taxon>
        <taxon>Mortierellaceae</taxon>
        <taxon>Modicella</taxon>
    </lineage>
</organism>
<comment type="similarity">
    <text evidence="1">Belongs to the RING-type zinc finger family. LOG2 subfamily.</text>
</comment>
<feature type="compositionally biased region" description="Basic and acidic residues" evidence="3">
    <location>
        <begin position="593"/>
        <end position="606"/>
    </location>
</feature>
<keyword evidence="2" id="KW-0863">Zinc-finger</keyword>
<feature type="compositionally biased region" description="Basic residues" evidence="3">
    <location>
        <begin position="571"/>
        <end position="580"/>
    </location>
</feature>
<evidence type="ECO:0000256" key="2">
    <source>
        <dbReference type="PROSITE-ProRule" id="PRU00175"/>
    </source>
</evidence>
<feature type="compositionally biased region" description="Low complexity" evidence="3">
    <location>
        <begin position="640"/>
        <end position="651"/>
    </location>
</feature>
<sequence length="757" mass="84416">MNDGSRVRDIEDHGEESHTDEETDEDYDFLDDGDHDDSSLLERERGDSSPSNGAHNNHPLYFGPAFNPAIEQSLAQLQLQRQIEQQLEQQQRHEYWQQQYLHQQQQNQQQSSQPGSQQLSLNDLILPSAISGLGGLNVGSGVQGGSPSGHMRTADSVQKQMYRNNNMYNLLSGLSVNALLTEVQRAGTLDLSVLEQELDDVEGGWVDIDDEDDEEERNDVTDNNGHKALACSVNLKKSTLRLVKNFSTSNDPSVPVPSHLRPNYRLDFTFDSLTPCDVKLFWVIKEVEENGELGFRLRRLHHLPQPTTYHFPAGMNQRFISPILPLYTMSLPELTMQGLPSTSMRMYYKRHQRLLQQANMTDKDHSEAHDLDGEGDGDDVMATGGRAQKNKNGKTTPPKSSKAGSDSTEGYNARKQGGQYSQLEDDAFKPIMEDQYFSLVILIEATKEYKATGPVRSLPIPVADSPGLYLVENQAISTFACFNINSEGGFEIKVMKQKVWINSTNYLIQDIYGFTDSVMSAPTKTTENTAGKKAQLARQGSSSEKHLSRSLSRMSRAESIASRVDELTKDRPKRKKRNSKQKSEGNATTNAESKTEETSRVRRASKESAITDPGTTETGPEVRRSSMVAASTQRRDSEYSVRSVVSRTTSVNGTGVRAGTSVDEEQEDDKNTNIQPASDNEQGQEEEDEEGEDGEEPGLVLLDAPECVICLSDVKDTIVLPCRHFCVCNECGDVLRRRVPQRCPICRRGFEALLHIA</sequence>
<dbReference type="InterPro" id="IPR045195">
    <property type="entry name" value="LOG2-like_mRING_C3HC5"/>
</dbReference>
<dbReference type="OrthoDB" id="1711136at2759"/>
<dbReference type="Pfam" id="PF13920">
    <property type="entry name" value="zf-C3HC4_3"/>
    <property type="match status" value="1"/>
</dbReference>
<dbReference type="PROSITE" id="PS50089">
    <property type="entry name" value="ZF_RING_2"/>
    <property type="match status" value="1"/>
</dbReference>
<feature type="domain" description="RING-type" evidence="4">
    <location>
        <begin position="707"/>
        <end position="747"/>
    </location>
</feature>
<dbReference type="GO" id="GO:0008270">
    <property type="term" value="F:zinc ion binding"/>
    <property type="evidence" value="ECO:0007669"/>
    <property type="project" value="UniProtKB-KW"/>
</dbReference>